<keyword evidence="1" id="KW-0285">Flavoprotein</keyword>
<dbReference type="Pfam" id="PF00296">
    <property type="entry name" value="Bac_luciferase"/>
    <property type="match status" value="1"/>
</dbReference>
<dbReference type="AlphaFoldDB" id="A0A934KB91"/>
<dbReference type="Gene3D" id="3.20.20.30">
    <property type="entry name" value="Luciferase-like domain"/>
    <property type="match status" value="1"/>
</dbReference>
<dbReference type="NCBIfam" id="TIGR03619">
    <property type="entry name" value="F420_Rv2161c"/>
    <property type="match status" value="1"/>
</dbReference>
<reference evidence="6" key="1">
    <citation type="submission" date="2020-10" db="EMBL/GenBank/DDBJ databases">
        <title>Ca. Dormibacterota MAGs.</title>
        <authorList>
            <person name="Montgomery K."/>
        </authorList>
    </citation>
    <scope>NUCLEOTIDE SEQUENCE [LARGE SCALE GENOMIC DNA]</scope>
    <source>
        <strain evidence="6">SC8812_S17_10</strain>
    </source>
</reference>
<sequence>MRFGVALPTCTEGMIYPVPFATPDDVVRVALEAERLGYYAVMGNDHMTTQKYVRERWPDPPNFYELLVTYAYCAAHTTRIRLMTGVIVMPMRQPVLLAKQVATLDQFSRGRVILGVGVGAYREEFEATYPQLKAIPRAELVEEGIRSLRVLFTERQASFTGKHYQFEAVEMYPKPLQLPLPIYSSGNAEGSIRRAAELCEGWLPAGMGPLRIAEGRDKIRAYAEAAGRNPDAIEIAPQLVVCIGRTVEEAERVFKRSQAYEHLVSLQQSTLKGFDIDSYVAMNLIGSVDEVCERVDAYRQAGADHLPGLLFVANTVEEMIQQSQLFAETVIPNFSGEGPVA</sequence>
<keyword evidence="7" id="KW-1185">Reference proteome</keyword>
<organism evidence="6 7">
    <name type="scientific">Candidatus Nephthysia bennettiae</name>
    <dbReference type="NCBI Taxonomy" id="3127016"/>
    <lineage>
        <taxon>Bacteria</taxon>
        <taxon>Bacillati</taxon>
        <taxon>Candidatus Dormiibacterota</taxon>
        <taxon>Candidatus Dormibacteria</taxon>
        <taxon>Candidatus Dormibacterales</taxon>
        <taxon>Candidatus Dormibacteraceae</taxon>
        <taxon>Candidatus Nephthysia</taxon>
    </lineage>
</organism>
<dbReference type="PANTHER" id="PTHR42847">
    <property type="entry name" value="ALKANESULFONATE MONOOXYGENASE"/>
    <property type="match status" value="1"/>
</dbReference>
<protein>
    <submittedName>
        <fullName evidence="6">TIGR03619 family F420-dependent LLM class oxidoreductase</fullName>
        <ecNumber evidence="6">1.-.-.-</ecNumber>
    </submittedName>
</protein>
<dbReference type="InterPro" id="IPR011251">
    <property type="entry name" value="Luciferase-like_dom"/>
</dbReference>
<keyword evidence="3 6" id="KW-0560">Oxidoreductase</keyword>
<keyword evidence="2" id="KW-0288">FMN</keyword>
<dbReference type="PANTHER" id="PTHR42847:SF4">
    <property type="entry name" value="ALKANESULFONATE MONOOXYGENASE-RELATED"/>
    <property type="match status" value="1"/>
</dbReference>
<evidence type="ECO:0000313" key="6">
    <source>
        <dbReference type="EMBL" id="MBJ7599025.1"/>
    </source>
</evidence>
<dbReference type="SUPFAM" id="SSF51679">
    <property type="entry name" value="Bacterial luciferase-like"/>
    <property type="match status" value="1"/>
</dbReference>
<evidence type="ECO:0000256" key="4">
    <source>
        <dbReference type="ARBA" id="ARBA00023033"/>
    </source>
</evidence>
<comment type="caution">
    <text evidence="6">The sequence shown here is derived from an EMBL/GenBank/DDBJ whole genome shotgun (WGS) entry which is preliminary data.</text>
</comment>
<dbReference type="Proteomes" id="UP000612893">
    <property type="component" value="Unassembled WGS sequence"/>
</dbReference>
<evidence type="ECO:0000256" key="3">
    <source>
        <dbReference type="ARBA" id="ARBA00023002"/>
    </source>
</evidence>
<dbReference type="InterPro" id="IPR050172">
    <property type="entry name" value="SsuD_RutA_monooxygenase"/>
</dbReference>
<name>A0A934KB91_9BACT</name>
<keyword evidence="4" id="KW-0503">Monooxygenase</keyword>
<dbReference type="EC" id="1.-.-.-" evidence="6"/>
<accession>A0A934KB91</accession>
<evidence type="ECO:0000313" key="7">
    <source>
        <dbReference type="Proteomes" id="UP000612893"/>
    </source>
</evidence>
<gene>
    <name evidence="6" type="ORF">JF922_13205</name>
</gene>
<feature type="domain" description="Luciferase-like" evidence="5">
    <location>
        <begin position="1"/>
        <end position="305"/>
    </location>
</feature>
<dbReference type="EMBL" id="JAEKNR010000136">
    <property type="protein sequence ID" value="MBJ7599025.1"/>
    <property type="molecule type" value="Genomic_DNA"/>
</dbReference>
<dbReference type="InterPro" id="IPR036661">
    <property type="entry name" value="Luciferase-like_sf"/>
</dbReference>
<dbReference type="GO" id="GO:0004497">
    <property type="term" value="F:monooxygenase activity"/>
    <property type="evidence" value="ECO:0007669"/>
    <property type="project" value="UniProtKB-KW"/>
</dbReference>
<evidence type="ECO:0000256" key="1">
    <source>
        <dbReference type="ARBA" id="ARBA00022630"/>
    </source>
</evidence>
<evidence type="ECO:0000256" key="2">
    <source>
        <dbReference type="ARBA" id="ARBA00022643"/>
    </source>
</evidence>
<evidence type="ECO:0000259" key="5">
    <source>
        <dbReference type="Pfam" id="PF00296"/>
    </source>
</evidence>
<proteinExistence type="predicted"/>
<dbReference type="InterPro" id="IPR019921">
    <property type="entry name" value="Lucif-like_OxRdtase_Rv2161c"/>
</dbReference>